<comment type="catalytic activity">
    <reaction evidence="6">
        <text>(5R)-5-hydroxy-L-lysine + GTP = (5R)-5-phosphooxy-L-lysine + GDP + H(+)</text>
        <dbReference type="Rhea" id="RHEA:19049"/>
        <dbReference type="ChEBI" id="CHEBI:15378"/>
        <dbReference type="ChEBI" id="CHEBI:37565"/>
        <dbReference type="ChEBI" id="CHEBI:57882"/>
        <dbReference type="ChEBI" id="CHEBI:58189"/>
        <dbReference type="ChEBI" id="CHEBI:58357"/>
        <dbReference type="EC" id="2.7.1.81"/>
    </reaction>
</comment>
<evidence type="ECO:0000256" key="8">
    <source>
        <dbReference type="ARBA" id="ARBA00038873"/>
    </source>
</evidence>
<evidence type="ECO:0000313" key="11">
    <source>
        <dbReference type="EMBL" id="CAD7703596.1"/>
    </source>
</evidence>
<evidence type="ECO:0000313" key="12">
    <source>
        <dbReference type="Proteomes" id="UP000708148"/>
    </source>
</evidence>
<dbReference type="PANTHER" id="PTHR21064:SF1">
    <property type="entry name" value="HYDROXYLYSINE KINASE"/>
    <property type="match status" value="1"/>
</dbReference>
<evidence type="ECO:0000256" key="3">
    <source>
        <dbReference type="ARBA" id="ARBA00022490"/>
    </source>
</evidence>
<organism evidence="11 12">
    <name type="scientific">Ostreobium quekettii</name>
    <dbReference type="NCBI Taxonomy" id="121088"/>
    <lineage>
        <taxon>Eukaryota</taxon>
        <taxon>Viridiplantae</taxon>
        <taxon>Chlorophyta</taxon>
        <taxon>core chlorophytes</taxon>
        <taxon>Ulvophyceae</taxon>
        <taxon>TCBD clade</taxon>
        <taxon>Bryopsidales</taxon>
        <taxon>Ostreobineae</taxon>
        <taxon>Ostreobiaceae</taxon>
        <taxon>Ostreobium</taxon>
    </lineage>
</organism>
<reference evidence="11" key="1">
    <citation type="submission" date="2020-12" db="EMBL/GenBank/DDBJ databases">
        <authorList>
            <person name="Iha C."/>
        </authorList>
    </citation>
    <scope>NUCLEOTIDE SEQUENCE</scope>
</reference>
<dbReference type="SUPFAM" id="SSF56112">
    <property type="entry name" value="Protein kinase-like (PK-like)"/>
    <property type="match status" value="1"/>
</dbReference>
<dbReference type="Pfam" id="PF01636">
    <property type="entry name" value="APH"/>
    <property type="match status" value="1"/>
</dbReference>
<keyword evidence="5" id="KW-0418">Kinase</keyword>
<dbReference type="GO" id="GO:0005737">
    <property type="term" value="C:cytoplasm"/>
    <property type="evidence" value="ECO:0007669"/>
    <property type="project" value="UniProtKB-SubCell"/>
</dbReference>
<dbReference type="OrthoDB" id="9973935at2759"/>
<gene>
    <name evidence="11" type="ORF">OSTQU699_LOCUS8952</name>
</gene>
<feature type="domain" description="Aminoglycoside phosphotransferase" evidence="10">
    <location>
        <begin position="34"/>
        <end position="177"/>
    </location>
</feature>
<protein>
    <recommendedName>
        <fullName evidence="9">Hydroxylysine kinase</fullName>
        <ecNumber evidence="8">2.7.1.81</ecNumber>
    </recommendedName>
</protein>
<dbReference type="InterPro" id="IPR011009">
    <property type="entry name" value="Kinase-like_dom_sf"/>
</dbReference>
<evidence type="ECO:0000256" key="7">
    <source>
        <dbReference type="ARBA" id="ARBA00037368"/>
    </source>
</evidence>
<dbReference type="InterPro" id="IPR050249">
    <property type="entry name" value="Pseudomonas-type_ThrB"/>
</dbReference>
<dbReference type="AlphaFoldDB" id="A0A8S1J949"/>
<feature type="non-terminal residue" evidence="11">
    <location>
        <position position="1"/>
    </location>
</feature>
<comment type="similarity">
    <text evidence="2">Belongs to the aminoglycoside phosphotransferase family.</text>
</comment>
<dbReference type="GO" id="GO:0047992">
    <property type="term" value="F:hydroxylysine kinase activity"/>
    <property type="evidence" value="ECO:0007669"/>
    <property type="project" value="UniProtKB-EC"/>
</dbReference>
<name>A0A8S1J949_9CHLO</name>
<dbReference type="EMBL" id="CAJHUC010002319">
    <property type="protein sequence ID" value="CAD7703596.1"/>
    <property type="molecule type" value="Genomic_DNA"/>
</dbReference>
<dbReference type="PANTHER" id="PTHR21064">
    <property type="entry name" value="AMINOGLYCOSIDE PHOSPHOTRANSFERASE DOMAIN-CONTAINING PROTEIN-RELATED"/>
    <property type="match status" value="1"/>
</dbReference>
<proteinExistence type="inferred from homology"/>
<dbReference type="Proteomes" id="UP000708148">
    <property type="component" value="Unassembled WGS sequence"/>
</dbReference>
<accession>A0A8S1J949</accession>
<evidence type="ECO:0000259" key="10">
    <source>
        <dbReference type="Pfam" id="PF01636"/>
    </source>
</evidence>
<evidence type="ECO:0000256" key="4">
    <source>
        <dbReference type="ARBA" id="ARBA00022679"/>
    </source>
</evidence>
<evidence type="ECO:0000256" key="6">
    <source>
        <dbReference type="ARBA" id="ARBA00036820"/>
    </source>
</evidence>
<sequence length="265" mass="28969">IPKPQVSLARAAETLKCFCGLQNAVVLSAEEMDGYEDTNFYFKVKDSDGQVQKYVMKVHNAESANKGDYRKALRAVLTELNSKGICCPRPILPASGEGNVDTVFIASQSRTNEDQCLHAVSLFGYVPGKELLQARQTAGLWTSLGVFLGRMHQVLQGMDFPAFHYECEWHLSQAPEAIKNHASAIGDTYQRWACSQSRMAGCTSRPSPSSPHGTTLPSCAAASLSIQADQIILGVVDPDGYLGFDCPIVIPANRLARRRQCLDML</sequence>
<comment type="caution">
    <text evidence="11">The sequence shown here is derived from an EMBL/GenBank/DDBJ whole genome shotgun (WGS) entry which is preliminary data.</text>
</comment>
<evidence type="ECO:0000256" key="1">
    <source>
        <dbReference type="ARBA" id="ARBA00004496"/>
    </source>
</evidence>
<comment type="subcellular location">
    <subcellularLocation>
        <location evidence="1">Cytoplasm</location>
    </subcellularLocation>
</comment>
<evidence type="ECO:0000256" key="2">
    <source>
        <dbReference type="ARBA" id="ARBA00006219"/>
    </source>
</evidence>
<keyword evidence="12" id="KW-1185">Reference proteome</keyword>
<keyword evidence="3" id="KW-0963">Cytoplasm</keyword>
<dbReference type="EC" id="2.7.1.81" evidence="8"/>
<keyword evidence="4" id="KW-0808">Transferase</keyword>
<evidence type="ECO:0000256" key="5">
    <source>
        <dbReference type="ARBA" id="ARBA00022777"/>
    </source>
</evidence>
<evidence type="ECO:0000256" key="9">
    <source>
        <dbReference type="ARBA" id="ARBA00040505"/>
    </source>
</evidence>
<dbReference type="InterPro" id="IPR002575">
    <property type="entry name" value="Aminoglycoside_PTrfase"/>
</dbReference>
<comment type="function">
    <text evidence="7">Catalyzes the GTP-dependent phosphorylation of 5-hydroxy-L-lysine.</text>
</comment>